<dbReference type="GO" id="GO:0004633">
    <property type="term" value="F:phosphopantothenoylcysteine decarboxylase activity"/>
    <property type="evidence" value="ECO:0007669"/>
    <property type="project" value="TreeGrafter"/>
</dbReference>
<sequence length="358" mass="39748">MDKRSCKLILAATGSVAALKIPLLVKTLLELPEDEMTYVFEIHLVVTEHAKHFFKMSELPGSVKVYDDTLEWKAWKSRGDPVLHIELGKMADLMLIAPLDANTLAKMAHGISDNLLTCTTRAWDMSKPLVFCPAMNTRMWEHPVTAEQIGLLKTWGHVEIPPISKKLMCGDTGIGAMAEVDTIVATIRSVADKKFNIHVIVTQHSKHFIKKSDLPSGVAVYDDKMGWSAWKARGDPVMHIDLSKLGDIMLLAPLTANTLAKIALGFSNNLLTCTTRAWDPAKPLVFCPSMNTKMWEHPITTQHINTLKDWGYIEIPPANKKQMCGTVGDGAMAEVKTIIDTLQCYTSQFKARPRANDS</sequence>
<dbReference type="FunFam" id="3.40.50.1950:FF:000004">
    <property type="entry name" value="Phosphopantothenoylcysteine decarboxylase"/>
    <property type="match status" value="1"/>
</dbReference>
<accession>A0A9N8PZ48</accession>
<keyword evidence="8" id="KW-1185">Reference proteome</keyword>
<proteinExistence type="inferred from homology"/>
<dbReference type="Proteomes" id="UP001154114">
    <property type="component" value="Chromosome 14"/>
</dbReference>
<dbReference type="GO" id="GO:0015937">
    <property type="term" value="P:coenzyme A biosynthetic process"/>
    <property type="evidence" value="ECO:0007669"/>
    <property type="project" value="UniProtKB-KW"/>
</dbReference>
<dbReference type="OrthoDB" id="1532798at2759"/>
<evidence type="ECO:0000256" key="3">
    <source>
        <dbReference type="ARBA" id="ARBA00056708"/>
    </source>
</evidence>
<evidence type="ECO:0000256" key="4">
    <source>
        <dbReference type="ARBA" id="ARBA00070201"/>
    </source>
</evidence>
<evidence type="ECO:0000313" key="7">
    <source>
        <dbReference type="EMBL" id="CAD0201158.1"/>
    </source>
</evidence>
<evidence type="ECO:0000256" key="2">
    <source>
        <dbReference type="ARBA" id="ARBA00038350"/>
    </source>
</evidence>
<comment type="function">
    <text evidence="3">Catalyzes the decarboxylation of the cysteine moiety of 4-phosphopantothenoylcysteine to form 4'-phosphopantotheine and this reaction forms part of the biosynthesis of coenzyme A.</text>
</comment>
<organism evidence="7 8">
    <name type="scientific">Chrysodeixis includens</name>
    <name type="common">Soybean looper</name>
    <name type="synonym">Pseudoplusia includens</name>
    <dbReference type="NCBI Taxonomy" id="689277"/>
    <lineage>
        <taxon>Eukaryota</taxon>
        <taxon>Metazoa</taxon>
        <taxon>Ecdysozoa</taxon>
        <taxon>Arthropoda</taxon>
        <taxon>Hexapoda</taxon>
        <taxon>Insecta</taxon>
        <taxon>Pterygota</taxon>
        <taxon>Neoptera</taxon>
        <taxon>Endopterygota</taxon>
        <taxon>Lepidoptera</taxon>
        <taxon>Glossata</taxon>
        <taxon>Ditrysia</taxon>
        <taxon>Noctuoidea</taxon>
        <taxon>Noctuidae</taxon>
        <taxon>Plusiinae</taxon>
        <taxon>Chrysodeixis</taxon>
    </lineage>
</organism>
<comment type="similarity">
    <text evidence="2">Belongs to the HFCD (homooligomeric flavin containing Cys decarboxylase) superfamily.</text>
</comment>
<evidence type="ECO:0000256" key="1">
    <source>
        <dbReference type="ARBA" id="ARBA00022993"/>
    </source>
</evidence>
<name>A0A9N8PZ48_CHRIL</name>
<dbReference type="EMBL" id="LR824017">
    <property type="protein sequence ID" value="CAD0201158.1"/>
    <property type="molecule type" value="Genomic_DNA"/>
</dbReference>
<dbReference type="Pfam" id="PF02441">
    <property type="entry name" value="Flavoprotein"/>
    <property type="match status" value="1"/>
</dbReference>
<protein>
    <recommendedName>
        <fullName evidence="4">Phosphopantothenoylcysteine decarboxylase</fullName>
    </recommendedName>
    <alternativeName>
        <fullName evidence="5">CoaC</fullName>
    </alternativeName>
</protein>
<dbReference type="GO" id="GO:0010181">
    <property type="term" value="F:FMN binding"/>
    <property type="evidence" value="ECO:0007669"/>
    <property type="project" value="TreeGrafter"/>
</dbReference>
<keyword evidence="1" id="KW-0173">Coenzyme A biosynthesis</keyword>
<evidence type="ECO:0000256" key="5">
    <source>
        <dbReference type="ARBA" id="ARBA00082063"/>
    </source>
</evidence>
<dbReference type="PANTHER" id="PTHR14359">
    <property type="entry name" value="HOMO-OLIGOMERIC FLAVIN CONTAINING CYS DECARBOXYLASE FAMILY"/>
    <property type="match status" value="1"/>
</dbReference>
<dbReference type="AlphaFoldDB" id="A0A9N8PZ48"/>
<dbReference type="Gene3D" id="3.40.50.1950">
    <property type="entry name" value="Flavin prenyltransferase-like"/>
    <property type="match status" value="2"/>
</dbReference>
<dbReference type="SUPFAM" id="SSF52507">
    <property type="entry name" value="Homo-oligomeric flavin-containing Cys decarboxylases, HFCD"/>
    <property type="match status" value="2"/>
</dbReference>
<evidence type="ECO:0000313" key="8">
    <source>
        <dbReference type="Proteomes" id="UP001154114"/>
    </source>
</evidence>
<feature type="domain" description="Flavoprotein" evidence="6">
    <location>
        <begin position="7"/>
        <end position="188"/>
    </location>
</feature>
<dbReference type="InterPro" id="IPR003382">
    <property type="entry name" value="Flavoprotein"/>
</dbReference>
<reference evidence="7" key="1">
    <citation type="submission" date="2021-12" db="EMBL/GenBank/DDBJ databases">
        <authorList>
            <person name="King R."/>
        </authorList>
    </citation>
    <scope>NUCLEOTIDE SEQUENCE</scope>
</reference>
<dbReference type="GO" id="GO:0071513">
    <property type="term" value="C:phosphopantothenoylcysteine decarboxylase complex"/>
    <property type="evidence" value="ECO:0007669"/>
    <property type="project" value="TreeGrafter"/>
</dbReference>
<evidence type="ECO:0000259" key="6">
    <source>
        <dbReference type="Pfam" id="PF02441"/>
    </source>
</evidence>
<dbReference type="PANTHER" id="PTHR14359:SF6">
    <property type="entry name" value="PHOSPHOPANTOTHENOYLCYSTEINE DECARBOXYLASE"/>
    <property type="match status" value="1"/>
</dbReference>
<gene>
    <name evidence="7" type="ORF">CINC_LOCUS2832</name>
</gene>
<dbReference type="InterPro" id="IPR036551">
    <property type="entry name" value="Flavin_trans-like"/>
</dbReference>